<dbReference type="RefSeq" id="WP_015411710.1">
    <property type="nucleotide sequence ID" value="NZ_CP009511.1"/>
</dbReference>
<dbReference type="GeneID" id="24849628"/>
<accession>A0A0E3LRH3</accession>
<name>A0A0E3LRH3_METMZ</name>
<proteinExistence type="predicted"/>
<dbReference type="Proteomes" id="UP000033116">
    <property type="component" value="Chromosome"/>
</dbReference>
<sequence length="122" mass="13924">MSDTDSRDIFDFKLEKWVLGADECAFANLSAIGKDKPLSQYLMESIENWVNKEEVFLTDKFISEMCDFIKSKDENLYDRLMKKCALKGISVGEGIFEALNLLTCGAVSEQQCREIRDNSCDE</sequence>
<dbReference type="HOGENOM" id="CLU_2021529_0_0_2"/>
<evidence type="ECO:0000313" key="1">
    <source>
        <dbReference type="EMBL" id="AKB60021.1"/>
    </source>
</evidence>
<organism evidence="1 2">
    <name type="scientific">Methanosarcina mazei SarPi</name>
    <dbReference type="NCBI Taxonomy" id="1434115"/>
    <lineage>
        <taxon>Archaea</taxon>
        <taxon>Methanobacteriati</taxon>
        <taxon>Methanobacteriota</taxon>
        <taxon>Stenosarchaea group</taxon>
        <taxon>Methanomicrobia</taxon>
        <taxon>Methanosarcinales</taxon>
        <taxon>Methanosarcinaceae</taxon>
        <taxon>Methanosarcina</taxon>
    </lineage>
</organism>
<dbReference type="AlphaFoldDB" id="A0A0E3LRH3"/>
<dbReference type="EMBL" id="CP009511">
    <property type="protein sequence ID" value="AKB60021.1"/>
    <property type="molecule type" value="Genomic_DNA"/>
</dbReference>
<gene>
    <name evidence="1" type="ORF">MSMAP_0036</name>
</gene>
<evidence type="ECO:0000313" key="2">
    <source>
        <dbReference type="Proteomes" id="UP000033116"/>
    </source>
</evidence>
<reference evidence="1 2" key="1">
    <citation type="submission" date="2014-07" db="EMBL/GenBank/DDBJ databases">
        <title>Methanogenic archaea and the global carbon cycle.</title>
        <authorList>
            <person name="Henriksen J.R."/>
            <person name="Luke J."/>
            <person name="Reinhart S."/>
            <person name="Benedict M.N."/>
            <person name="Youngblut N.D."/>
            <person name="Metcalf M.E."/>
            <person name="Whitaker R.J."/>
            <person name="Metcalf W.W."/>
        </authorList>
    </citation>
    <scope>NUCLEOTIDE SEQUENCE [LARGE SCALE GENOMIC DNA]</scope>
    <source>
        <strain evidence="1 2">SarPi</strain>
    </source>
</reference>
<dbReference type="PATRIC" id="fig|1434115.4.peg.43"/>
<protein>
    <submittedName>
        <fullName evidence="1">Uncharacterized protein</fullName>
    </submittedName>
</protein>